<dbReference type="RefSeq" id="WP_131852482.1">
    <property type="nucleotide sequence ID" value="NZ_SKFH01000020.1"/>
</dbReference>
<organism evidence="7 8">
    <name type="scientific">Flaviaesturariibacter aridisoli</name>
    <dbReference type="NCBI Taxonomy" id="2545761"/>
    <lineage>
        <taxon>Bacteria</taxon>
        <taxon>Pseudomonadati</taxon>
        <taxon>Bacteroidota</taxon>
        <taxon>Chitinophagia</taxon>
        <taxon>Chitinophagales</taxon>
        <taxon>Chitinophagaceae</taxon>
        <taxon>Flaviaestuariibacter</taxon>
    </lineage>
</organism>
<feature type="transmembrane region" description="Helical" evidence="6">
    <location>
        <begin position="120"/>
        <end position="141"/>
    </location>
</feature>
<dbReference type="Gene3D" id="1.20.1530.10">
    <property type="entry name" value="Na+/H+ antiporter like domain"/>
    <property type="match status" value="1"/>
</dbReference>
<comment type="similarity">
    <text evidence="6">Belongs to the NhaA Na(+)/H(+) (TC 2.A.33) antiporter family.</text>
</comment>
<evidence type="ECO:0000313" key="8">
    <source>
        <dbReference type="Proteomes" id="UP000295164"/>
    </source>
</evidence>
<reference evidence="7 8" key="1">
    <citation type="submission" date="2019-03" db="EMBL/GenBank/DDBJ databases">
        <authorList>
            <person name="Kim M.K.M."/>
        </authorList>
    </citation>
    <scope>NUCLEOTIDE SEQUENCE [LARGE SCALE GENOMIC DNA]</scope>
    <source>
        <strain evidence="7 8">17J68-15</strain>
    </source>
</reference>
<feature type="transmembrane region" description="Helical" evidence="6">
    <location>
        <begin position="61"/>
        <end position="78"/>
    </location>
</feature>
<feature type="transmembrane region" description="Helical" evidence="6">
    <location>
        <begin position="356"/>
        <end position="376"/>
    </location>
</feature>
<evidence type="ECO:0000256" key="1">
    <source>
        <dbReference type="ARBA" id="ARBA00004429"/>
    </source>
</evidence>
<feature type="transmembrane region" description="Helical" evidence="6">
    <location>
        <begin position="288"/>
        <end position="310"/>
    </location>
</feature>
<keyword evidence="4 6" id="KW-1133">Transmembrane helix</keyword>
<dbReference type="PANTHER" id="PTHR30341">
    <property type="entry name" value="SODIUM ION/PROTON ANTIPORTER NHAA-RELATED"/>
    <property type="match status" value="1"/>
</dbReference>
<dbReference type="HAMAP" id="MF_01844">
    <property type="entry name" value="NhaA"/>
    <property type="match status" value="1"/>
</dbReference>
<keyword evidence="8" id="KW-1185">Reference proteome</keyword>
<dbReference type="NCBIfam" id="NF007111">
    <property type="entry name" value="PRK09560.1"/>
    <property type="match status" value="1"/>
</dbReference>
<comment type="catalytic activity">
    <reaction evidence="6">
        <text>Na(+)(in) + 2 H(+)(out) = Na(+)(out) + 2 H(+)(in)</text>
        <dbReference type="Rhea" id="RHEA:29251"/>
        <dbReference type="ChEBI" id="CHEBI:15378"/>
        <dbReference type="ChEBI" id="CHEBI:29101"/>
    </reaction>
</comment>
<accession>A0A4R4DZC0</accession>
<proteinExistence type="inferred from homology"/>
<keyword evidence="6" id="KW-0915">Sodium</keyword>
<dbReference type="GO" id="GO:0015385">
    <property type="term" value="F:sodium:proton antiporter activity"/>
    <property type="evidence" value="ECO:0007669"/>
    <property type="project" value="UniProtKB-UniRule"/>
</dbReference>
<keyword evidence="6" id="KW-0050">Antiport</keyword>
<sequence length="392" mass="42276">MKSLKELFADFFHSEKTAGLLLVCCTVVSLFLANTGAAEGYLHLVHVDVGPRALHRSVEGWINDGLMAVFFLMVGLEVERELYVGELSDRRKAVLPLAAALGGMLVPALVHFALNRGTPTQSGFAIPMATDIAFALGILSLAGKRVPVSIKVFLAALAIIDDIGAVLVIAFFYTKKLGVGYLLGALGIFGGLLLLNRLRVRFLWIYLLAGVGMWYCLLQSGVHATLAGVLLAFAIPFHERDERNISLRLQHWLHRPVAFGILPLFALANTAIVLPAEGFTALGNRNALGIMLGLFLGKVTGILLFTGLLLRLGLGRLQEGLNWGGLVAAGFLGGIGFTMSMFLANLSFDDPALVTASKLSILLASTLSALLGLLLLRLQWGRRQRIYGKIFK</sequence>
<comment type="subcellular location">
    <subcellularLocation>
        <location evidence="1">Cell inner membrane</location>
        <topology evidence="1">Multi-pass membrane protein</topology>
    </subcellularLocation>
    <subcellularLocation>
        <location evidence="6">Cell membrane</location>
        <topology evidence="6">Multi-pass membrane protein</topology>
    </subcellularLocation>
</comment>
<evidence type="ECO:0000256" key="4">
    <source>
        <dbReference type="ARBA" id="ARBA00022989"/>
    </source>
</evidence>
<keyword evidence="6" id="KW-0406">Ion transport</keyword>
<evidence type="ECO:0000256" key="5">
    <source>
        <dbReference type="ARBA" id="ARBA00023136"/>
    </source>
</evidence>
<evidence type="ECO:0000256" key="6">
    <source>
        <dbReference type="HAMAP-Rule" id="MF_01844"/>
    </source>
</evidence>
<evidence type="ECO:0000313" key="7">
    <source>
        <dbReference type="EMBL" id="TCZ69603.1"/>
    </source>
</evidence>
<gene>
    <name evidence="6 7" type="primary">nhaA</name>
    <name evidence="7" type="ORF">E0486_12300</name>
</gene>
<dbReference type="AlphaFoldDB" id="A0A4R4DZC0"/>
<evidence type="ECO:0000256" key="3">
    <source>
        <dbReference type="ARBA" id="ARBA00022692"/>
    </source>
</evidence>
<dbReference type="Proteomes" id="UP000295164">
    <property type="component" value="Unassembled WGS sequence"/>
</dbReference>
<feature type="transmembrane region" description="Helical" evidence="6">
    <location>
        <begin position="322"/>
        <end position="344"/>
    </location>
</feature>
<feature type="transmembrane region" description="Helical" evidence="6">
    <location>
        <begin position="179"/>
        <end position="195"/>
    </location>
</feature>
<keyword evidence="6" id="KW-0813">Transport</keyword>
<keyword evidence="3 6" id="KW-0812">Transmembrane</keyword>
<dbReference type="EMBL" id="SKFH01000020">
    <property type="protein sequence ID" value="TCZ69603.1"/>
    <property type="molecule type" value="Genomic_DNA"/>
</dbReference>
<keyword evidence="5 6" id="KW-0472">Membrane</keyword>
<dbReference type="PANTHER" id="PTHR30341:SF0">
    <property type="entry name" value="NA(+)_H(+) ANTIPORTER NHAA"/>
    <property type="match status" value="1"/>
</dbReference>
<dbReference type="OrthoDB" id="9808135at2"/>
<feature type="transmembrane region" description="Helical" evidence="6">
    <location>
        <begin position="257"/>
        <end position="276"/>
    </location>
</feature>
<dbReference type="GO" id="GO:0005886">
    <property type="term" value="C:plasma membrane"/>
    <property type="evidence" value="ECO:0007669"/>
    <property type="project" value="UniProtKB-SubCell"/>
</dbReference>
<keyword evidence="2 6" id="KW-1003">Cell membrane</keyword>
<feature type="transmembrane region" description="Helical" evidence="6">
    <location>
        <begin position="200"/>
        <end position="215"/>
    </location>
</feature>
<name>A0A4R4DZC0_9BACT</name>
<comment type="caution">
    <text evidence="7">The sequence shown here is derived from an EMBL/GenBank/DDBJ whole genome shotgun (WGS) entry which is preliminary data.</text>
</comment>
<keyword evidence="6" id="KW-0739">Sodium transport</keyword>
<dbReference type="NCBIfam" id="TIGR00773">
    <property type="entry name" value="NhaA"/>
    <property type="match status" value="1"/>
</dbReference>
<protein>
    <recommendedName>
        <fullName evidence="6">Na(+)/H(+) antiporter NhaA</fullName>
    </recommendedName>
    <alternativeName>
        <fullName evidence="6">Sodium/proton antiporter NhaA</fullName>
    </alternativeName>
</protein>
<feature type="transmembrane region" description="Helical" evidence="6">
    <location>
        <begin position="153"/>
        <end position="173"/>
    </location>
</feature>
<feature type="transmembrane region" description="Helical" evidence="6">
    <location>
        <begin position="221"/>
        <end position="237"/>
    </location>
</feature>
<comment type="function">
    <text evidence="6">Na(+)/H(+) antiporter that extrudes sodium in exchange for external protons.</text>
</comment>
<dbReference type="InterPro" id="IPR004670">
    <property type="entry name" value="NhaA"/>
</dbReference>
<feature type="transmembrane region" description="Helical" evidence="6">
    <location>
        <begin position="94"/>
        <end position="114"/>
    </location>
</feature>
<dbReference type="InterPro" id="IPR023171">
    <property type="entry name" value="Na/H_antiporter_dom_sf"/>
</dbReference>
<dbReference type="GO" id="GO:0006885">
    <property type="term" value="P:regulation of pH"/>
    <property type="evidence" value="ECO:0007669"/>
    <property type="project" value="UniProtKB-UniRule"/>
</dbReference>
<evidence type="ECO:0000256" key="2">
    <source>
        <dbReference type="ARBA" id="ARBA00022475"/>
    </source>
</evidence>
<dbReference type="Pfam" id="PF06965">
    <property type="entry name" value="Na_H_antiport_1"/>
    <property type="match status" value="1"/>
</dbReference>